<keyword evidence="5" id="KW-0804">Transcription</keyword>
<dbReference type="EMBL" id="CP092869">
    <property type="protein sequence ID" value="UYV69738.1"/>
    <property type="molecule type" value="Genomic_DNA"/>
</dbReference>
<feature type="transmembrane region" description="Helical" evidence="8">
    <location>
        <begin position="12"/>
        <end position="34"/>
    </location>
</feature>
<keyword evidence="8" id="KW-0472">Membrane</keyword>
<gene>
    <name evidence="10" type="ORF">LAZ67_7000539</name>
</gene>
<evidence type="ECO:0000256" key="4">
    <source>
        <dbReference type="ARBA" id="ARBA00023159"/>
    </source>
</evidence>
<dbReference type="PANTHER" id="PTHR10328">
    <property type="entry name" value="PROTEIN MAX MYC-ASSOCIATED FACTOR X"/>
    <property type="match status" value="1"/>
</dbReference>
<feature type="coiled-coil region" evidence="7">
    <location>
        <begin position="213"/>
        <end position="240"/>
    </location>
</feature>
<protein>
    <submittedName>
        <fullName evidence="10">MAX</fullName>
    </submittedName>
</protein>
<sequence>MYSVGRRTKRWPLCLFFNFLDVVAINSAVIYKAVKQDGGMARKDFIKQLALQLMRDALNMRNQAKYLSRDLQVLIQKHAGTSSLELIFGGQDTSFQPAGIAGTVFIQHQFNTIGVLTYNFFIILYIRSLSYIYKMPYDSNDLIDDEEKDFDCESDLDKRAHHNALERKRRDHIKDSFTNLGDCLPTLRREKVSRAQILKKTADYIIQMEKKRIFNCDKEIKDLQMKNKCLEEEIRWLEKRTLLEGNVLAPTDILKIVYIYSDR</sequence>
<accession>A0ABY6KLM2</accession>
<name>A0ABY6KLM2_9ARAC</name>
<keyword evidence="8" id="KW-0812">Transmembrane</keyword>
<keyword evidence="7" id="KW-0175">Coiled coil</keyword>
<evidence type="ECO:0000256" key="1">
    <source>
        <dbReference type="ARBA" id="ARBA00007628"/>
    </source>
</evidence>
<dbReference type="Pfam" id="PF00010">
    <property type="entry name" value="HLH"/>
    <property type="match status" value="1"/>
</dbReference>
<keyword evidence="3" id="KW-0238">DNA-binding</keyword>
<keyword evidence="4" id="KW-0010">Activator</keyword>
<evidence type="ECO:0000313" key="11">
    <source>
        <dbReference type="Proteomes" id="UP001235939"/>
    </source>
</evidence>
<dbReference type="PROSITE" id="PS50888">
    <property type="entry name" value="BHLH"/>
    <property type="match status" value="1"/>
</dbReference>
<comment type="similarity">
    <text evidence="1">Belongs to the MAX family.</text>
</comment>
<feature type="domain" description="BHLH" evidence="9">
    <location>
        <begin position="157"/>
        <end position="208"/>
    </location>
</feature>
<evidence type="ECO:0000256" key="7">
    <source>
        <dbReference type="SAM" id="Coils"/>
    </source>
</evidence>
<evidence type="ECO:0000256" key="2">
    <source>
        <dbReference type="ARBA" id="ARBA00023015"/>
    </source>
</evidence>
<evidence type="ECO:0000256" key="3">
    <source>
        <dbReference type="ARBA" id="ARBA00023125"/>
    </source>
</evidence>
<dbReference type="CDD" id="cd11406">
    <property type="entry name" value="bHLHzip_Max"/>
    <property type="match status" value="1"/>
</dbReference>
<dbReference type="Gene3D" id="4.10.280.10">
    <property type="entry name" value="Helix-loop-helix DNA-binding domain"/>
    <property type="match status" value="1"/>
</dbReference>
<dbReference type="PANTHER" id="PTHR10328:SF3">
    <property type="entry name" value="PROTEIN MAX"/>
    <property type="match status" value="1"/>
</dbReference>
<evidence type="ECO:0000256" key="8">
    <source>
        <dbReference type="SAM" id="Phobius"/>
    </source>
</evidence>
<dbReference type="SMART" id="SM00353">
    <property type="entry name" value="HLH"/>
    <property type="match status" value="1"/>
</dbReference>
<dbReference type="SUPFAM" id="SSF47459">
    <property type="entry name" value="HLH, helix-loop-helix DNA-binding domain"/>
    <property type="match status" value="1"/>
</dbReference>
<keyword evidence="11" id="KW-1185">Reference proteome</keyword>
<keyword evidence="6" id="KW-0539">Nucleus</keyword>
<feature type="transmembrane region" description="Helical" evidence="8">
    <location>
        <begin position="105"/>
        <end position="126"/>
    </location>
</feature>
<organism evidence="10 11">
    <name type="scientific">Cordylochernes scorpioides</name>
    <dbReference type="NCBI Taxonomy" id="51811"/>
    <lineage>
        <taxon>Eukaryota</taxon>
        <taxon>Metazoa</taxon>
        <taxon>Ecdysozoa</taxon>
        <taxon>Arthropoda</taxon>
        <taxon>Chelicerata</taxon>
        <taxon>Arachnida</taxon>
        <taxon>Pseudoscorpiones</taxon>
        <taxon>Cheliferoidea</taxon>
        <taxon>Chernetidae</taxon>
        <taxon>Cordylochernes</taxon>
    </lineage>
</organism>
<dbReference type="Proteomes" id="UP001235939">
    <property type="component" value="Chromosome 07"/>
</dbReference>
<dbReference type="InterPro" id="IPR036638">
    <property type="entry name" value="HLH_DNA-bd_sf"/>
</dbReference>
<evidence type="ECO:0000313" key="10">
    <source>
        <dbReference type="EMBL" id="UYV69738.1"/>
    </source>
</evidence>
<proteinExistence type="inferred from homology"/>
<keyword evidence="2" id="KW-0805">Transcription regulation</keyword>
<dbReference type="InterPro" id="IPR011598">
    <property type="entry name" value="bHLH_dom"/>
</dbReference>
<reference evidence="10 11" key="1">
    <citation type="submission" date="2022-01" db="EMBL/GenBank/DDBJ databases">
        <title>A chromosomal length assembly of Cordylochernes scorpioides.</title>
        <authorList>
            <person name="Zeh D."/>
            <person name="Zeh J."/>
        </authorList>
    </citation>
    <scope>NUCLEOTIDE SEQUENCE [LARGE SCALE GENOMIC DNA]</scope>
    <source>
        <strain evidence="10">IN4F17</strain>
        <tissue evidence="10">Whole Body</tissue>
    </source>
</reference>
<evidence type="ECO:0000256" key="6">
    <source>
        <dbReference type="ARBA" id="ARBA00023242"/>
    </source>
</evidence>
<evidence type="ECO:0000256" key="5">
    <source>
        <dbReference type="ARBA" id="ARBA00023163"/>
    </source>
</evidence>
<evidence type="ECO:0000259" key="9">
    <source>
        <dbReference type="PROSITE" id="PS50888"/>
    </source>
</evidence>
<keyword evidence="8" id="KW-1133">Transmembrane helix</keyword>